<accession>A0A1F4VLJ0</accession>
<evidence type="ECO:0000313" key="2">
    <source>
        <dbReference type="EMBL" id="OGC58082.1"/>
    </source>
</evidence>
<reference evidence="2 3" key="1">
    <citation type="journal article" date="2016" name="Nat. Commun.">
        <title>Thousands of microbial genomes shed light on interconnected biogeochemical processes in an aquifer system.</title>
        <authorList>
            <person name="Anantharaman K."/>
            <person name="Brown C.T."/>
            <person name="Hug L.A."/>
            <person name="Sharon I."/>
            <person name="Castelle C.J."/>
            <person name="Probst A.J."/>
            <person name="Thomas B.C."/>
            <person name="Singh A."/>
            <person name="Wilkins M.J."/>
            <person name="Karaoz U."/>
            <person name="Brodie E.L."/>
            <person name="Williams K.H."/>
            <person name="Hubbard S.S."/>
            <person name="Banfield J.F."/>
        </authorList>
    </citation>
    <scope>NUCLEOTIDE SEQUENCE [LARGE SCALE GENOMIC DNA]</scope>
</reference>
<organism evidence="2 3">
    <name type="scientific">candidate division WWE3 bacterium RIFCSPLOWO2_01_FULL_41_9</name>
    <dbReference type="NCBI Taxonomy" id="1802626"/>
    <lineage>
        <taxon>Bacteria</taxon>
        <taxon>Katanobacteria</taxon>
    </lineage>
</organism>
<dbReference type="Gene3D" id="2.10.260.10">
    <property type="match status" value="1"/>
</dbReference>
<name>A0A1F4VLJ0_UNCKA</name>
<evidence type="ECO:0000256" key="1">
    <source>
        <dbReference type="SAM" id="MobiDB-lite"/>
    </source>
</evidence>
<proteinExistence type="predicted"/>
<gene>
    <name evidence="2" type="ORF">A2976_02410</name>
</gene>
<protein>
    <recommendedName>
        <fullName evidence="4">SpoVT-AbrB domain-containing protein</fullName>
    </recommendedName>
</protein>
<evidence type="ECO:0008006" key="4">
    <source>
        <dbReference type="Google" id="ProtNLM"/>
    </source>
</evidence>
<dbReference type="Proteomes" id="UP000178346">
    <property type="component" value="Unassembled WGS sequence"/>
</dbReference>
<dbReference type="EMBL" id="MEVJ01000007">
    <property type="protein sequence ID" value="OGC58082.1"/>
    <property type="molecule type" value="Genomic_DNA"/>
</dbReference>
<dbReference type="AlphaFoldDB" id="A0A1F4VLJ0"/>
<comment type="caution">
    <text evidence="2">The sequence shown here is derived from an EMBL/GenBank/DDBJ whole genome shotgun (WGS) entry which is preliminary data.</text>
</comment>
<feature type="region of interest" description="Disordered" evidence="1">
    <location>
        <begin position="62"/>
        <end position="85"/>
    </location>
</feature>
<sequence length="85" mass="9697">MKTTSIIRERGQLTIPESIRKEVSWINPQSAVTISVTKPDEIVIHPHQTIIDSNVIWKRIQKSRPTNKKGSISAIDSLKKDRKSH</sequence>
<evidence type="ECO:0000313" key="3">
    <source>
        <dbReference type="Proteomes" id="UP000178346"/>
    </source>
</evidence>